<dbReference type="RefSeq" id="XP_003957819.1">
    <property type="nucleotide sequence ID" value="XM_003957770.1"/>
</dbReference>
<evidence type="ECO:0000259" key="12">
    <source>
        <dbReference type="PROSITE" id="PS51194"/>
    </source>
</evidence>
<proteinExistence type="predicted"/>
<dbReference type="KEGG" id="kaf:KAFR_0F00870"/>
<dbReference type="InterPro" id="IPR048333">
    <property type="entry name" value="HA2_WH"/>
</dbReference>
<evidence type="ECO:0000256" key="8">
    <source>
        <dbReference type="ARBA" id="ARBA00023242"/>
    </source>
</evidence>
<keyword evidence="5" id="KW-0378">Hydrolase</keyword>
<keyword evidence="14" id="KW-1185">Reference proteome</keyword>
<feature type="compositionally biased region" description="Basic and acidic residues" evidence="10">
    <location>
        <begin position="157"/>
        <end position="177"/>
    </location>
</feature>
<dbReference type="Gene3D" id="1.20.120.1080">
    <property type="match status" value="1"/>
</dbReference>
<dbReference type="Pfam" id="PF00270">
    <property type="entry name" value="DEAD"/>
    <property type="match status" value="1"/>
</dbReference>
<name>H2AWD4_KAZAF</name>
<dbReference type="GO" id="GO:0034247">
    <property type="term" value="P:snoRNA splicing"/>
    <property type="evidence" value="ECO:0007669"/>
    <property type="project" value="EnsemblFungi"/>
</dbReference>
<evidence type="ECO:0000256" key="3">
    <source>
        <dbReference type="ARBA" id="ARBA00022664"/>
    </source>
</evidence>
<feature type="domain" description="Helicase C-terminal" evidence="12">
    <location>
        <begin position="464"/>
        <end position="638"/>
    </location>
</feature>
<dbReference type="InterPro" id="IPR011545">
    <property type="entry name" value="DEAD/DEAH_box_helicase_dom"/>
</dbReference>
<evidence type="ECO:0000256" key="7">
    <source>
        <dbReference type="ARBA" id="ARBA00023187"/>
    </source>
</evidence>
<evidence type="ECO:0000256" key="1">
    <source>
        <dbReference type="ARBA" id="ARBA00004123"/>
    </source>
</evidence>
<feature type="compositionally biased region" description="Basic and acidic residues" evidence="10">
    <location>
        <begin position="59"/>
        <end position="77"/>
    </location>
</feature>
<evidence type="ECO:0000256" key="5">
    <source>
        <dbReference type="ARBA" id="ARBA00022801"/>
    </source>
</evidence>
<keyword evidence="3" id="KW-0507">mRNA processing</keyword>
<dbReference type="Gene3D" id="3.40.50.300">
    <property type="entry name" value="P-loop containing nucleotide triphosphate hydrolases"/>
    <property type="match status" value="2"/>
</dbReference>
<evidence type="ECO:0000256" key="2">
    <source>
        <dbReference type="ARBA" id="ARBA00012552"/>
    </source>
</evidence>
<feature type="compositionally biased region" description="Basic and acidic residues" evidence="10">
    <location>
        <begin position="26"/>
        <end position="41"/>
    </location>
</feature>
<dbReference type="GO" id="GO:0003723">
    <property type="term" value="F:RNA binding"/>
    <property type="evidence" value="ECO:0007669"/>
    <property type="project" value="TreeGrafter"/>
</dbReference>
<keyword evidence="7" id="KW-0508">mRNA splicing</keyword>
<dbReference type="InterPro" id="IPR001650">
    <property type="entry name" value="Helicase_C-like"/>
</dbReference>
<protein>
    <recommendedName>
        <fullName evidence="2">RNA helicase</fullName>
        <ecNumber evidence="2">3.6.4.13</ecNumber>
    </recommendedName>
</protein>
<comment type="catalytic activity">
    <reaction evidence="9">
        <text>ATP + H2O = ADP + phosphate + H(+)</text>
        <dbReference type="Rhea" id="RHEA:13065"/>
        <dbReference type="ChEBI" id="CHEBI:15377"/>
        <dbReference type="ChEBI" id="CHEBI:15378"/>
        <dbReference type="ChEBI" id="CHEBI:30616"/>
        <dbReference type="ChEBI" id="CHEBI:43474"/>
        <dbReference type="ChEBI" id="CHEBI:456216"/>
        <dbReference type="EC" id="3.6.4.13"/>
    </reaction>
</comment>
<dbReference type="InterPro" id="IPR007502">
    <property type="entry name" value="Helicase-assoc_dom"/>
</dbReference>
<dbReference type="CDD" id="cd18791">
    <property type="entry name" value="SF2_C_RHA"/>
    <property type="match status" value="1"/>
</dbReference>
<dbReference type="InParanoid" id="H2AWD4"/>
<accession>H2AWD4</accession>
<dbReference type="Proteomes" id="UP000005220">
    <property type="component" value="Chromosome 6"/>
</dbReference>
<dbReference type="FunCoup" id="H2AWD4">
    <property type="interactions" value="137"/>
</dbReference>
<dbReference type="PROSITE" id="PS51192">
    <property type="entry name" value="HELICASE_ATP_BIND_1"/>
    <property type="match status" value="1"/>
</dbReference>
<dbReference type="SUPFAM" id="SSF52540">
    <property type="entry name" value="P-loop containing nucleoside triphosphate hydrolases"/>
    <property type="match status" value="1"/>
</dbReference>
<evidence type="ECO:0000256" key="6">
    <source>
        <dbReference type="ARBA" id="ARBA00022840"/>
    </source>
</evidence>
<dbReference type="GO" id="GO:0000349">
    <property type="term" value="P:generation of catalytic spliceosome for first transesterification step"/>
    <property type="evidence" value="ECO:0007669"/>
    <property type="project" value="EnsemblFungi"/>
</dbReference>
<gene>
    <name evidence="13" type="primary">KAFR0F00870</name>
    <name evidence="13" type="ORF">KAFR_0F00870</name>
</gene>
<keyword evidence="8" id="KW-0539">Nucleus</keyword>
<dbReference type="AlphaFoldDB" id="H2AWD4"/>
<dbReference type="InterPro" id="IPR002464">
    <property type="entry name" value="DNA/RNA_helicase_DEAH_CS"/>
</dbReference>
<dbReference type="GO" id="GO:0003724">
    <property type="term" value="F:RNA helicase activity"/>
    <property type="evidence" value="ECO:0007669"/>
    <property type="project" value="UniProtKB-EC"/>
</dbReference>
<dbReference type="FunFam" id="3.40.50.300:FF:000726">
    <property type="entry name" value="Pre-mRNA-splicing factor ATP-dependent RNA helicase"/>
    <property type="match status" value="1"/>
</dbReference>
<dbReference type="FunFam" id="3.40.50.300:FF:000007">
    <property type="entry name" value="Pre-mRNA-splicing factor ATP-dependent RNA helicase"/>
    <property type="match status" value="1"/>
</dbReference>
<dbReference type="GO" id="GO:0071013">
    <property type="term" value="C:catalytic step 2 spliceosome"/>
    <property type="evidence" value="ECO:0007669"/>
    <property type="project" value="TreeGrafter"/>
</dbReference>
<dbReference type="OrthoDB" id="10253254at2759"/>
<evidence type="ECO:0000256" key="9">
    <source>
        <dbReference type="ARBA" id="ARBA00047984"/>
    </source>
</evidence>
<dbReference type="STRING" id="1071382.H2AWD4"/>
<dbReference type="InterPro" id="IPR011709">
    <property type="entry name" value="DEAD-box_helicase_OB_fold"/>
</dbReference>
<dbReference type="SMART" id="SM00487">
    <property type="entry name" value="DEXDc"/>
    <property type="match status" value="1"/>
</dbReference>
<dbReference type="PANTHER" id="PTHR18934:SF83">
    <property type="entry name" value="PRE-MRNA-SPLICING FACTOR ATP-DEPENDENT RNA HELICASE DHX16"/>
    <property type="match status" value="1"/>
</dbReference>
<dbReference type="Pfam" id="PF04408">
    <property type="entry name" value="WHD_HA2"/>
    <property type="match status" value="1"/>
</dbReference>
<dbReference type="PANTHER" id="PTHR18934">
    <property type="entry name" value="ATP-DEPENDENT RNA HELICASE"/>
    <property type="match status" value="1"/>
</dbReference>
<evidence type="ECO:0000256" key="4">
    <source>
        <dbReference type="ARBA" id="ARBA00022741"/>
    </source>
</evidence>
<dbReference type="Pfam" id="PF00271">
    <property type="entry name" value="Helicase_C"/>
    <property type="match status" value="1"/>
</dbReference>
<feature type="domain" description="Helicase ATP-binding" evidence="11">
    <location>
        <begin position="273"/>
        <end position="439"/>
    </location>
</feature>
<dbReference type="PROSITE" id="PS51194">
    <property type="entry name" value="HELICASE_CTER"/>
    <property type="match status" value="1"/>
</dbReference>
<dbReference type="HOGENOM" id="CLU_001832_7_2_1"/>
<keyword evidence="4" id="KW-0547">Nucleotide-binding</keyword>
<dbReference type="eggNOG" id="KOG0923">
    <property type="taxonomic scope" value="Eukaryota"/>
</dbReference>
<dbReference type="InterPro" id="IPR027417">
    <property type="entry name" value="P-loop_NTPase"/>
</dbReference>
<feature type="region of interest" description="Disordered" evidence="10">
    <location>
        <begin position="144"/>
        <end position="177"/>
    </location>
</feature>
<organism evidence="13 14">
    <name type="scientific">Kazachstania africana (strain ATCC 22294 / BCRC 22015 / CBS 2517 / CECT 1963 / NBRC 1671 / NRRL Y-8276)</name>
    <name type="common">Yeast</name>
    <name type="synonym">Kluyveromyces africanus</name>
    <dbReference type="NCBI Taxonomy" id="1071382"/>
    <lineage>
        <taxon>Eukaryota</taxon>
        <taxon>Fungi</taxon>
        <taxon>Dikarya</taxon>
        <taxon>Ascomycota</taxon>
        <taxon>Saccharomycotina</taxon>
        <taxon>Saccharomycetes</taxon>
        <taxon>Saccharomycetales</taxon>
        <taxon>Saccharomycetaceae</taxon>
        <taxon>Kazachstania</taxon>
    </lineage>
</organism>
<comment type="subcellular location">
    <subcellularLocation>
        <location evidence="1">Nucleus</location>
    </subcellularLocation>
</comment>
<dbReference type="GO" id="GO:0071006">
    <property type="term" value="C:U2-type catalytic step 1 spliceosome"/>
    <property type="evidence" value="ECO:0007669"/>
    <property type="project" value="EnsemblFungi"/>
</dbReference>
<dbReference type="EMBL" id="HE650826">
    <property type="protein sequence ID" value="CCF58684.1"/>
    <property type="molecule type" value="Genomic_DNA"/>
</dbReference>
<feature type="region of interest" description="Disordered" evidence="10">
    <location>
        <begin position="1"/>
        <end position="77"/>
    </location>
</feature>
<dbReference type="PROSITE" id="PS00690">
    <property type="entry name" value="DEAH_ATP_HELICASE"/>
    <property type="match status" value="1"/>
</dbReference>
<reference evidence="13 14" key="1">
    <citation type="journal article" date="2011" name="Proc. Natl. Acad. Sci. U.S.A.">
        <title>Evolutionary erosion of yeast sex chromosomes by mating-type switching accidents.</title>
        <authorList>
            <person name="Gordon J.L."/>
            <person name="Armisen D."/>
            <person name="Proux-Wera E."/>
            <person name="Oheigeartaigh S.S."/>
            <person name="Byrne K.P."/>
            <person name="Wolfe K.H."/>
        </authorList>
    </citation>
    <scope>NUCLEOTIDE SEQUENCE [LARGE SCALE GENOMIC DNA]</scope>
    <source>
        <strain evidence="14">ATCC 22294 / BCRC 22015 / CBS 2517 / CECT 1963 / NBRC 1671 / NRRL Y-8276</strain>
    </source>
</reference>
<evidence type="ECO:0000313" key="14">
    <source>
        <dbReference type="Proteomes" id="UP000005220"/>
    </source>
</evidence>
<dbReference type="Pfam" id="PF07717">
    <property type="entry name" value="OB_NTP_bind"/>
    <property type="match status" value="1"/>
</dbReference>
<dbReference type="InterPro" id="IPR014001">
    <property type="entry name" value="Helicase_ATP-bd"/>
</dbReference>
<evidence type="ECO:0000259" key="11">
    <source>
        <dbReference type="PROSITE" id="PS51192"/>
    </source>
</evidence>
<sequence>MEGDLSSGIGKRRVRRRYEDEPAIQEVEKESSSGYVSHDDGGLETTNRQPVRNVSRYEGSPDYKESHGHPSIHDRIGQSRYGGKVLTKEAAEAQKYQRLIRDIRHLEQRVSRTSWESLSRNDQDELGLKRDLLKLYEQRQSESRKSALAAQGSLDANKNDAPRRGKQFENTEQKTRQQVWEERQLGNAVSRQDTDEIVIPESENYDYVFDEKAMIDFTSDNEDLYSETEEVEEEVFPEEQKLLDSLEKEENRILSVKESRKLLPVYQYRDKLMKAVKENQVLIVVGETGSGKTTQLPQYLFEDGYTQGNKFQIAVTQPRRVAATSVATRVSDEMNVVLGKEVGYSIRFDDKTTPNKTIIKYMTDGMLLREFLTDSKLSAYSCIMIDEAHERTLATDILLGLLKGVLDQRKELRILISSATMNAKRFSEFFNNCPIFNIPGRRFPVDIHYTLQPEGNYISAAITTVFQIHTTQALKGDILVFLTGQEEIETTKEKIEQISAKLGSRIPQLIVTPIYANLPNEQQLAIFQKTPDNCRKVVLATNIAETSLTIDGIKYVIDSGYVKENSYVPSTGMTQLVTVACSKASTDQRAGRAGRVGPGKCFRLFTKWSYENELEQMPKAEILRTNLSNTVLLLLSLDVTDLLNFPFMDKPSISALTKSLESLYILGALDSKGKITELGKMMCEFPCEPEFAKVLHTAATHKKCIGVLQECLSIVAMLHETTSIFAGNKKEAVAAITSDIGSDHLLYLEIYNQWRDSNYSRTWCLDHKIQFKTMCRVRNVRDQLFKCCKKLKLTNIHESTSTANDNDVISRITCAFISGFPMNIVQLENAGYKTIGKSKGGISVNLHPSSVVFQNYKVNAQKPDKFILYQQLILTSKEFIRGCLPILQENWLVEMVPHMFGHLSRDKL</sequence>
<dbReference type="GO" id="GO:0016787">
    <property type="term" value="F:hydrolase activity"/>
    <property type="evidence" value="ECO:0007669"/>
    <property type="project" value="UniProtKB-KW"/>
</dbReference>
<evidence type="ECO:0000313" key="13">
    <source>
        <dbReference type="EMBL" id="CCF58684.1"/>
    </source>
</evidence>
<keyword evidence="6" id="KW-0067">ATP-binding</keyword>
<dbReference type="GeneID" id="13884152"/>
<dbReference type="SMART" id="SM00847">
    <property type="entry name" value="HA2"/>
    <property type="match status" value="1"/>
</dbReference>
<dbReference type="GO" id="GO:0005524">
    <property type="term" value="F:ATP binding"/>
    <property type="evidence" value="ECO:0007669"/>
    <property type="project" value="UniProtKB-KW"/>
</dbReference>
<dbReference type="EC" id="3.6.4.13" evidence="2"/>
<dbReference type="SMART" id="SM00490">
    <property type="entry name" value="HELICc"/>
    <property type="match status" value="1"/>
</dbReference>
<evidence type="ECO:0000256" key="10">
    <source>
        <dbReference type="SAM" id="MobiDB-lite"/>
    </source>
</evidence>